<dbReference type="EMBL" id="JAODUO010000091">
    <property type="protein sequence ID" value="KAK2189997.1"/>
    <property type="molecule type" value="Genomic_DNA"/>
</dbReference>
<feature type="compositionally biased region" description="Basic and acidic residues" evidence="4">
    <location>
        <begin position="538"/>
        <end position="562"/>
    </location>
</feature>
<sequence>MVMHARKLPRLNDGYYEKGQVHPFEDKSATPKSQGPSGGRYNDKFRGGPGEKGGNSNSWESPGYKHSPAGAKPSPMYQNRSSAMADRAKEKLKVSNNSPADAKRMNHHGHKDRDQRERDHRSESAVRVFGDWSEHVSSSGKGYFYNCRTEVSQWERPKEWVEAKATEGRSREKDSARSAAAKVHNEQQKHSTSDSRMATSARPSADQQRPSAHANNNHRQSQPVFDRQKHAAANNNGSVAGGKQYSRDSTPRKMPRHSEYDGSFQNHMTACTSAATTTASAMTANRVALNNGGAGRHGRAGDTHRHDQEHRSRWDGNTNPQVPGWSKYGRTNSGGGFADGSMGDYNCVKPAWQAGRRDDNEDLRQMEDMDISPGSTPTEESMMEQRCASLGQTPSYLSHTPSHHRHPIITRMPSVSPHTPASSAASASVTPTSMAMLQSVSQSNDKSSSVSQLMQKNNQQITQQAIETLQKLQQALLAQQQQQQQRQLQQLLLQQIQQQQQQLQQNLNADSKSPESDGTPLQSPDIDHAPTGNVCMSHKLDDDWSRDSPHSEHSSKSARRDSPTQGHMSISTMLSASHRKPDTVELTPSLANYYDSKLTGHVTGWPGDQVEKQADRLCEEAHNVSSDQCMWVSSELKRARSLVRIAEIQSTLHEQRVLFIQQQIKELESLRSPNTFMTAQPDT</sequence>
<dbReference type="GO" id="GO:0003682">
    <property type="term" value="F:chromatin binding"/>
    <property type="evidence" value="ECO:0007669"/>
    <property type="project" value="TreeGrafter"/>
</dbReference>
<dbReference type="CDD" id="cd00201">
    <property type="entry name" value="WW"/>
    <property type="match status" value="1"/>
</dbReference>
<dbReference type="SMART" id="SM00456">
    <property type="entry name" value="WW"/>
    <property type="match status" value="1"/>
</dbReference>
<feature type="region of interest" description="Disordered" evidence="4">
    <location>
        <begin position="356"/>
        <end position="430"/>
    </location>
</feature>
<dbReference type="GO" id="GO:0000993">
    <property type="term" value="F:RNA polymerase II complex binding"/>
    <property type="evidence" value="ECO:0007669"/>
    <property type="project" value="TreeGrafter"/>
</dbReference>
<dbReference type="SUPFAM" id="SSF51045">
    <property type="entry name" value="WW domain"/>
    <property type="match status" value="1"/>
</dbReference>
<organism evidence="6 7">
    <name type="scientific">Ridgeia piscesae</name>
    <name type="common">Tubeworm</name>
    <dbReference type="NCBI Taxonomy" id="27915"/>
    <lineage>
        <taxon>Eukaryota</taxon>
        <taxon>Metazoa</taxon>
        <taxon>Spiralia</taxon>
        <taxon>Lophotrochozoa</taxon>
        <taxon>Annelida</taxon>
        <taxon>Polychaeta</taxon>
        <taxon>Sedentaria</taxon>
        <taxon>Canalipalpata</taxon>
        <taxon>Sabellida</taxon>
        <taxon>Siboglinidae</taxon>
        <taxon>Ridgeia</taxon>
    </lineage>
</organism>
<feature type="region of interest" description="Disordered" evidence="4">
    <location>
        <begin position="155"/>
        <end position="265"/>
    </location>
</feature>
<keyword evidence="7" id="KW-1185">Reference proteome</keyword>
<protein>
    <recommendedName>
        <fullName evidence="5">WW domain-containing protein</fullName>
    </recommendedName>
</protein>
<accession>A0AAD9P8A9</accession>
<comment type="caution">
    <text evidence="6">The sequence shown here is derived from an EMBL/GenBank/DDBJ whole genome shotgun (WGS) entry which is preliminary data.</text>
</comment>
<dbReference type="GO" id="GO:0006325">
    <property type="term" value="P:chromatin organization"/>
    <property type="evidence" value="ECO:0007669"/>
    <property type="project" value="UniProtKB-KW"/>
</dbReference>
<keyword evidence="3" id="KW-0539">Nucleus</keyword>
<feature type="compositionally biased region" description="Basic and acidic residues" evidence="4">
    <location>
        <begin position="15"/>
        <end position="29"/>
    </location>
</feature>
<dbReference type="Gene3D" id="2.20.70.10">
    <property type="match status" value="1"/>
</dbReference>
<dbReference type="GO" id="GO:1904263">
    <property type="term" value="P:positive regulation of TORC1 signaling"/>
    <property type="evidence" value="ECO:0007669"/>
    <property type="project" value="TreeGrafter"/>
</dbReference>
<feature type="compositionally biased region" description="Basic and acidic residues" evidence="4">
    <location>
        <begin position="299"/>
        <end position="314"/>
    </location>
</feature>
<reference evidence="6" key="1">
    <citation type="journal article" date="2023" name="Mol. Biol. Evol.">
        <title>Third-Generation Sequencing Reveals the Adaptive Role of the Epigenome in Three Deep-Sea Polychaetes.</title>
        <authorList>
            <person name="Perez M."/>
            <person name="Aroh O."/>
            <person name="Sun Y."/>
            <person name="Lan Y."/>
            <person name="Juniper S.K."/>
            <person name="Young C.R."/>
            <person name="Angers B."/>
            <person name="Qian P.Y."/>
        </authorList>
    </citation>
    <scope>NUCLEOTIDE SEQUENCE</scope>
    <source>
        <strain evidence="6">R07B-5</strain>
    </source>
</reference>
<feature type="region of interest" description="Disordered" evidence="4">
    <location>
        <begin position="1"/>
        <end position="129"/>
    </location>
</feature>
<dbReference type="AlphaFoldDB" id="A0AAD9P8A9"/>
<feature type="compositionally biased region" description="Low complexity" evidence="4">
    <location>
        <begin position="413"/>
        <end position="430"/>
    </location>
</feature>
<dbReference type="PROSITE" id="PS50020">
    <property type="entry name" value="WW_DOMAIN_2"/>
    <property type="match status" value="1"/>
</dbReference>
<feature type="region of interest" description="Disordered" evidence="4">
    <location>
        <begin position="504"/>
        <end position="567"/>
    </location>
</feature>
<evidence type="ECO:0000313" key="6">
    <source>
        <dbReference type="EMBL" id="KAK2189997.1"/>
    </source>
</evidence>
<evidence type="ECO:0000256" key="4">
    <source>
        <dbReference type="SAM" id="MobiDB-lite"/>
    </source>
</evidence>
<dbReference type="InterPro" id="IPR036020">
    <property type="entry name" value="WW_dom_sf"/>
</dbReference>
<feature type="compositionally biased region" description="Polar residues" evidence="4">
    <location>
        <begin position="194"/>
        <end position="223"/>
    </location>
</feature>
<keyword evidence="2" id="KW-0156">Chromatin regulator</keyword>
<dbReference type="GO" id="GO:0005634">
    <property type="term" value="C:nucleus"/>
    <property type="evidence" value="ECO:0007669"/>
    <property type="project" value="UniProtKB-SubCell"/>
</dbReference>
<feature type="compositionally biased region" description="Basic and acidic residues" evidence="4">
    <location>
        <begin position="356"/>
        <end position="367"/>
    </location>
</feature>
<feature type="region of interest" description="Disordered" evidence="4">
    <location>
        <begin position="289"/>
        <end position="344"/>
    </location>
</feature>
<name>A0AAD9P8A9_RIDPI</name>
<proteinExistence type="predicted"/>
<feature type="compositionally biased region" description="Basic and acidic residues" evidence="4">
    <location>
        <begin position="155"/>
        <end position="176"/>
    </location>
</feature>
<comment type="subcellular location">
    <subcellularLocation>
        <location evidence="1">Nucleus</location>
    </subcellularLocation>
</comment>
<dbReference type="Proteomes" id="UP001209878">
    <property type="component" value="Unassembled WGS sequence"/>
</dbReference>
<feature type="compositionally biased region" description="Basic and acidic residues" evidence="4">
    <location>
        <begin position="111"/>
        <end position="124"/>
    </location>
</feature>
<feature type="compositionally biased region" description="Basic and acidic residues" evidence="4">
    <location>
        <begin position="183"/>
        <end position="193"/>
    </location>
</feature>
<dbReference type="GO" id="GO:0010506">
    <property type="term" value="P:regulation of autophagy"/>
    <property type="evidence" value="ECO:0007669"/>
    <property type="project" value="TreeGrafter"/>
</dbReference>
<evidence type="ECO:0000259" key="5">
    <source>
        <dbReference type="PROSITE" id="PS50020"/>
    </source>
</evidence>
<feature type="domain" description="WW" evidence="5">
    <location>
        <begin position="132"/>
        <end position="159"/>
    </location>
</feature>
<dbReference type="InterPro" id="IPR001202">
    <property type="entry name" value="WW_dom"/>
</dbReference>
<dbReference type="Pfam" id="PF00397">
    <property type="entry name" value="WW"/>
    <property type="match status" value="1"/>
</dbReference>
<dbReference type="PANTHER" id="PTHR15911:SF6">
    <property type="entry name" value="WW DOMAIN-CONTAINING ADAPTER PROTEIN WITH COILED-COIL"/>
    <property type="match status" value="1"/>
</dbReference>
<gene>
    <name evidence="6" type="ORF">NP493_89g02019</name>
</gene>
<evidence type="ECO:0000256" key="2">
    <source>
        <dbReference type="ARBA" id="ARBA00022853"/>
    </source>
</evidence>
<dbReference type="PANTHER" id="PTHR15911">
    <property type="entry name" value="WW DOMAIN-CONTAINING ADAPTER PROTEIN WITH COILED-COIL"/>
    <property type="match status" value="1"/>
</dbReference>
<dbReference type="PROSITE" id="PS01159">
    <property type="entry name" value="WW_DOMAIN_1"/>
    <property type="match status" value="1"/>
</dbReference>
<feature type="compositionally biased region" description="Polar residues" evidence="4">
    <location>
        <begin position="390"/>
        <end position="400"/>
    </location>
</feature>
<feature type="compositionally biased region" description="Basic and acidic residues" evidence="4">
    <location>
        <begin position="245"/>
        <end position="260"/>
    </location>
</feature>
<evidence type="ECO:0000313" key="7">
    <source>
        <dbReference type="Proteomes" id="UP001209878"/>
    </source>
</evidence>
<evidence type="ECO:0000256" key="3">
    <source>
        <dbReference type="ARBA" id="ARBA00023242"/>
    </source>
</evidence>
<evidence type="ECO:0000256" key="1">
    <source>
        <dbReference type="ARBA" id="ARBA00004123"/>
    </source>
</evidence>
<dbReference type="InterPro" id="IPR038867">
    <property type="entry name" value="WAC"/>
</dbReference>